<feature type="non-terminal residue" evidence="1">
    <location>
        <position position="168"/>
    </location>
</feature>
<dbReference type="Proteomes" id="UP000045706">
    <property type="component" value="Unassembled WGS sequence"/>
</dbReference>
<name>A0A0G4NBZ1_VERLO</name>
<evidence type="ECO:0000313" key="2">
    <source>
        <dbReference type="Proteomes" id="UP000045706"/>
    </source>
</evidence>
<evidence type="ECO:0000313" key="1">
    <source>
        <dbReference type="EMBL" id="CRK43982.1"/>
    </source>
</evidence>
<protein>
    <submittedName>
        <fullName evidence="1">Uncharacterized protein</fullName>
    </submittedName>
</protein>
<organism evidence="1 2">
    <name type="scientific">Verticillium longisporum</name>
    <name type="common">Verticillium dahliae var. longisporum</name>
    <dbReference type="NCBI Taxonomy" id="100787"/>
    <lineage>
        <taxon>Eukaryota</taxon>
        <taxon>Fungi</taxon>
        <taxon>Dikarya</taxon>
        <taxon>Ascomycota</taxon>
        <taxon>Pezizomycotina</taxon>
        <taxon>Sordariomycetes</taxon>
        <taxon>Hypocreomycetidae</taxon>
        <taxon>Glomerellales</taxon>
        <taxon>Plectosphaerellaceae</taxon>
        <taxon>Verticillium</taxon>
    </lineage>
</organism>
<dbReference type="EMBL" id="CVQI01033717">
    <property type="protein sequence ID" value="CRK43982.1"/>
    <property type="molecule type" value="Genomic_DNA"/>
</dbReference>
<proteinExistence type="predicted"/>
<sequence>AGRQGSYSSGDVNSIGKVMGSVGVQPPRFIPRPPRAWHRVRLVCGTPRPLTTSFPSSIIIVCLCLTNAPAGLDHFIIESCFRPLVLTAYHRRFGTPSLPWGRNAEALGLCRVPESSAQMPEEGWPAHMCALRGKRHTMRPRPPRRRLLWPACSATQPCSIASADPGRR</sequence>
<accession>A0A0G4NBZ1</accession>
<reference evidence="2" key="1">
    <citation type="submission" date="2015-05" db="EMBL/GenBank/DDBJ databases">
        <authorList>
            <person name="Fogelqvist Johan"/>
        </authorList>
    </citation>
    <scope>NUCLEOTIDE SEQUENCE [LARGE SCALE GENOMIC DNA]</scope>
</reference>
<gene>
    <name evidence="1" type="ORF">BN1723_005968</name>
</gene>
<feature type="non-terminal residue" evidence="1">
    <location>
        <position position="1"/>
    </location>
</feature>
<dbReference type="AlphaFoldDB" id="A0A0G4NBZ1"/>